<dbReference type="AlphaFoldDB" id="A0A552Z2F4"/>
<evidence type="ECO:0000313" key="2">
    <source>
        <dbReference type="Proteomes" id="UP000317167"/>
    </source>
</evidence>
<dbReference type="RefSeq" id="WP_143459123.1">
    <property type="nucleotide sequence ID" value="NZ_VJWV01000004.1"/>
</dbReference>
<gene>
    <name evidence="1" type="ORF">FNJ53_06215</name>
</gene>
<organism evidence="1 2">
    <name type="scientific">Lactococcus lactis</name>
    <dbReference type="NCBI Taxonomy" id="1358"/>
    <lineage>
        <taxon>Bacteria</taxon>
        <taxon>Bacillati</taxon>
        <taxon>Bacillota</taxon>
        <taxon>Bacilli</taxon>
        <taxon>Lactobacillales</taxon>
        <taxon>Streptococcaceae</taxon>
        <taxon>Lactococcus</taxon>
    </lineage>
</organism>
<comment type="caution">
    <text evidence="1">The sequence shown here is derived from an EMBL/GenBank/DDBJ whole genome shotgun (WGS) entry which is preliminary data.</text>
</comment>
<reference evidence="1 2" key="1">
    <citation type="submission" date="2019-07" db="EMBL/GenBank/DDBJ databases">
        <title>Draft genome of 7 Lactococcus lactis strains isolated from an artisanal cheese production.</title>
        <authorList>
            <person name="Biolcati F."/>
            <person name="Bottero M.T."/>
            <person name="Dalmasso A."/>
            <person name="Mcauliffe O."/>
        </authorList>
    </citation>
    <scope>NUCLEOTIDE SEQUENCE [LARGE SCALE GENOMIC DNA]</scope>
    <source>
        <strain evidence="1 2">MRS45.2</strain>
    </source>
</reference>
<sequence>MPVNFKHSTSCPSCKNFISIPLSTNDFLSDYDNTRPMGTEYQYTVTDYPATCPKCKNNFVLNGNIFEYPEGQIEISDLIAE</sequence>
<dbReference type="Proteomes" id="UP000317167">
    <property type="component" value="Unassembled WGS sequence"/>
</dbReference>
<dbReference type="EMBL" id="VJWV01000004">
    <property type="protein sequence ID" value="TRW73698.1"/>
    <property type="molecule type" value="Genomic_DNA"/>
</dbReference>
<name>A0A552Z2F4_9LACT</name>
<accession>A0A552Z2F4</accession>
<evidence type="ECO:0000313" key="1">
    <source>
        <dbReference type="EMBL" id="TRW73698.1"/>
    </source>
</evidence>
<protein>
    <submittedName>
        <fullName evidence="1">Uncharacterized protein</fullName>
    </submittedName>
</protein>
<proteinExistence type="predicted"/>